<dbReference type="RefSeq" id="WP_092340308.1">
    <property type="nucleotide sequence ID" value="NZ_FNIB01000005.1"/>
</dbReference>
<evidence type="ECO:0000256" key="1">
    <source>
        <dbReference type="ARBA" id="ARBA00022801"/>
    </source>
</evidence>
<evidence type="ECO:0000259" key="3">
    <source>
        <dbReference type="SMART" id="SM00331"/>
    </source>
</evidence>
<dbReference type="InterPro" id="IPR001932">
    <property type="entry name" value="PPM-type_phosphatase-like_dom"/>
</dbReference>
<dbReference type="Gene3D" id="3.30.450.40">
    <property type="match status" value="1"/>
</dbReference>
<reference evidence="5 7" key="2">
    <citation type="submission" date="2019-03" db="EMBL/GenBank/DDBJ databases">
        <title>Genomics of glacier-inhabiting Cryobacterium strains.</title>
        <authorList>
            <person name="Liu Q."/>
            <person name="Xin Y.-H."/>
        </authorList>
    </citation>
    <scope>NUCLEOTIDE SEQUENCE [LARGE SCALE GENOMIC DNA]</scope>
    <source>
        <strain evidence="5 7">Hh8</strain>
    </source>
</reference>
<keyword evidence="7" id="KW-1185">Reference proteome</keyword>
<dbReference type="Gene3D" id="3.60.40.10">
    <property type="entry name" value="PPM-type phosphatase domain"/>
    <property type="match status" value="1"/>
</dbReference>
<reference evidence="4 6" key="1">
    <citation type="submission" date="2016-10" db="EMBL/GenBank/DDBJ databases">
        <authorList>
            <person name="Varghese N."/>
            <person name="Submissions S."/>
        </authorList>
    </citation>
    <scope>NUCLEOTIDE SEQUENCE [LARGE SCALE GENOMIC DNA]</scope>
    <source>
        <strain evidence="4 6">CGMCC 1.11215</strain>
    </source>
</reference>
<dbReference type="Proteomes" id="UP000199639">
    <property type="component" value="Unassembled WGS sequence"/>
</dbReference>
<dbReference type="SUPFAM" id="SSF81606">
    <property type="entry name" value="PP2C-like"/>
    <property type="match status" value="1"/>
</dbReference>
<keyword evidence="1" id="KW-0378">Hydrolase</keyword>
<evidence type="ECO:0000313" key="4">
    <source>
        <dbReference type="EMBL" id="SDN38386.1"/>
    </source>
</evidence>
<dbReference type="InterPro" id="IPR029016">
    <property type="entry name" value="GAF-like_dom_sf"/>
</dbReference>
<gene>
    <name evidence="5" type="ORF">E3O21_09590</name>
    <name evidence="4" type="ORF">SAMN05216368_10599</name>
</gene>
<dbReference type="EMBL" id="FNIB01000005">
    <property type="protein sequence ID" value="SDN38386.1"/>
    <property type="molecule type" value="Genomic_DNA"/>
</dbReference>
<dbReference type="PANTHER" id="PTHR43156:SF2">
    <property type="entry name" value="STAGE II SPORULATION PROTEIN E"/>
    <property type="match status" value="1"/>
</dbReference>
<organism evidence="4 6">
    <name type="scientific">Cryobacterium flavum</name>
    <dbReference type="NCBI Taxonomy" id="1424659"/>
    <lineage>
        <taxon>Bacteria</taxon>
        <taxon>Bacillati</taxon>
        <taxon>Actinomycetota</taxon>
        <taxon>Actinomycetes</taxon>
        <taxon>Micrococcales</taxon>
        <taxon>Microbacteriaceae</taxon>
        <taxon>Cryobacterium</taxon>
    </lineage>
</organism>
<sequence length="396" mass="42479">MTASAIFQHTELTRQRALDDLHILDTAPEERFDRITRLVKELFHVQIAIISLIDHDRQWNKSSAGIEPDQPLEYPRSSAFCDSTIDACGTLIVPDARLDPRFRDNIYVTGEPGIRFYAGHVLEAQGGERIGALCVFDTVPREFSALEQNLLRDLAFWVQNELNASQELDQAAAVQHGLLPKKLVSLPGFEVAGACSPSRAVGGDFYDWYPVGEGAAFTLADVMGKGVGAAIIAATVRAVLRAGSRLDGVAEVARIAAATLDPDLDEAGSFVTLFHARLDMDTGVVSYVDAGHGLTLVVHADGTTERLTSLRLPLGAGDDSPWQEQTVVLAPGSTLVSVSDGVLDLFDGTLASLDAVDRLVRGAPTAQNAVDSLMLRAGLSAPDDVTVIVIRRAGER</sequence>
<dbReference type="InterPro" id="IPR052016">
    <property type="entry name" value="Bact_Sigma-Reg"/>
</dbReference>
<dbReference type="PANTHER" id="PTHR43156">
    <property type="entry name" value="STAGE II SPORULATION PROTEIN E-RELATED"/>
    <property type="match status" value="1"/>
</dbReference>
<dbReference type="STRING" id="1424659.SAMN05216368_10599"/>
<name>A0A4V6QGC3_9MICO</name>
<dbReference type="GO" id="GO:0016791">
    <property type="term" value="F:phosphatase activity"/>
    <property type="evidence" value="ECO:0007669"/>
    <property type="project" value="TreeGrafter"/>
</dbReference>
<feature type="domain" description="PPM-type phosphatase" evidence="3">
    <location>
        <begin position="186"/>
        <end position="392"/>
    </location>
</feature>
<dbReference type="Pfam" id="PF01590">
    <property type="entry name" value="GAF"/>
    <property type="match status" value="1"/>
</dbReference>
<dbReference type="InterPro" id="IPR003018">
    <property type="entry name" value="GAF"/>
</dbReference>
<dbReference type="SMART" id="SM00065">
    <property type="entry name" value="GAF"/>
    <property type="match status" value="1"/>
</dbReference>
<dbReference type="SMART" id="SM00331">
    <property type="entry name" value="PP2C_SIG"/>
    <property type="match status" value="1"/>
</dbReference>
<evidence type="ECO:0000259" key="2">
    <source>
        <dbReference type="SMART" id="SM00065"/>
    </source>
</evidence>
<evidence type="ECO:0000313" key="6">
    <source>
        <dbReference type="Proteomes" id="UP000199639"/>
    </source>
</evidence>
<dbReference type="InterPro" id="IPR036457">
    <property type="entry name" value="PPM-type-like_dom_sf"/>
</dbReference>
<dbReference type="SUPFAM" id="SSF55781">
    <property type="entry name" value="GAF domain-like"/>
    <property type="match status" value="1"/>
</dbReference>
<dbReference type="AlphaFoldDB" id="A0A4V6QGC3"/>
<accession>A0A4V6QGC3</accession>
<dbReference type="EMBL" id="SOFD01000025">
    <property type="protein sequence ID" value="TFB77137.1"/>
    <property type="molecule type" value="Genomic_DNA"/>
</dbReference>
<feature type="domain" description="GAF" evidence="2">
    <location>
        <begin position="27"/>
        <end position="172"/>
    </location>
</feature>
<dbReference type="Proteomes" id="UP000298252">
    <property type="component" value="Unassembled WGS sequence"/>
</dbReference>
<protein>
    <submittedName>
        <fullName evidence="5">GAF domain-containing protein</fullName>
    </submittedName>
    <submittedName>
        <fullName evidence="4">Serine phosphatase RsbU, regulator of sigma subunit</fullName>
    </submittedName>
</protein>
<evidence type="ECO:0000313" key="5">
    <source>
        <dbReference type="EMBL" id="TFB77137.1"/>
    </source>
</evidence>
<evidence type="ECO:0000313" key="7">
    <source>
        <dbReference type="Proteomes" id="UP000298252"/>
    </source>
</evidence>
<dbReference type="Pfam" id="PF07228">
    <property type="entry name" value="SpoIIE"/>
    <property type="match status" value="1"/>
</dbReference>
<proteinExistence type="predicted"/>